<dbReference type="GO" id="GO:0016791">
    <property type="term" value="F:phosphatase activity"/>
    <property type="evidence" value="ECO:0007669"/>
    <property type="project" value="TreeGrafter"/>
</dbReference>
<dbReference type="InterPro" id="IPR029033">
    <property type="entry name" value="His_PPase_superfam"/>
</dbReference>
<evidence type="ECO:0000313" key="4">
    <source>
        <dbReference type="Proteomes" id="UP001054857"/>
    </source>
</evidence>
<evidence type="ECO:0000313" key="3">
    <source>
        <dbReference type="EMBL" id="GFR44486.1"/>
    </source>
</evidence>
<gene>
    <name evidence="3" type="ORF">Agub_g5749</name>
</gene>
<evidence type="ECO:0000256" key="1">
    <source>
        <dbReference type="ARBA" id="ARBA00038362"/>
    </source>
</evidence>
<proteinExistence type="inferred from homology"/>
<dbReference type="PANTHER" id="PTHR48100:SF57">
    <property type="entry name" value="PHOSPHOGLYCERATE MUTASE"/>
    <property type="match status" value="1"/>
</dbReference>
<sequence>MQHLRSPAHQIASRLRNTALRRTHVLVASQQRQQNGDTDGSFKVLHLMRHGVTEMNDYLAVNRYDAPDFVDPLKYDTVLTARGRASAQAAASVAERLSPPPELLLVSPLTRALQTAHLAFMPHYRGPVMVEPLARERVWHASDIGSSREQLQQAFPDGRFPLNTLPDVWWYCVKPEDPRAVGLEPEALFRARIAALRRLLAARPERSIALVAHWGVLHELTGGVEFANCEIRSFAMETRRAEVAAAGARQEGAGGSAEGGQKRCDGVTDCGDGGEGGEVEVMIRELRLEEQREQAAAVVG</sequence>
<comment type="similarity">
    <text evidence="1">Belongs to the phosphoglycerate mutase family.</text>
</comment>
<dbReference type="EMBL" id="BMAR01000008">
    <property type="protein sequence ID" value="GFR44486.1"/>
    <property type="molecule type" value="Genomic_DNA"/>
</dbReference>
<organism evidence="3 4">
    <name type="scientific">Astrephomene gubernaculifera</name>
    <dbReference type="NCBI Taxonomy" id="47775"/>
    <lineage>
        <taxon>Eukaryota</taxon>
        <taxon>Viridiplantae</taxon>
        <taxon>Chlorophyta</taxon>
        <taxon>core chlorophytes</taxon>
        <taxon>Chlorophyceae</taxon>
        <taxon>CS clade</taxon>
        <taxon>Chlamydomonadales</taxon>
        <taxon>Astrephomenaceae</taxon>
        <taxon>Astrephomene</taxon>
    </lineage>
</organism>
<dbReference type="SMART" id="SM00855">
    <property type="entry name" value="PGAM"/>
    <property type="match status" value="1"/>
</dbReference>
<evidence type="ECO:0008006" key="5">
    <source>
        <dbReference type="Google" id="ProtNLM"/>
    </source>
</evidence>
<dbReference type="InterPro" id="IPR050275">
    <property type="entry name" value="PGM_Phosphatase"/>
</dbReference>
<comment type="caution">
    <text evidence="3">The sequence shown here is derived from an EMBL/GenBank/DDBJ whole genome shotgun (WGS) entry which is preliminary data.</text>
</comment>
<keyword evidence="4" id="KW-1185">Reference proteome</keyword>
<dbReference type="InterPro" id="IPR013078">
    <property type="entry name" value="His_Pase_superF_clade-1"/>
</dbReference>
<dbReference type="AlphaFoldDB" id="A0AAD3DMB2"/>
<dbReference type="Gene3D" id="3.40.50.1240">
    <property type="entry name" value="Phosphoglycerate mutase-like"/>
    <property type="match status" value="1"/>
</dbReference>
<feature type="region of interest" description="Disordered" evidence="2">
    <location>
        <begin position="247"/>
        <end position="270"/>
    </location>
</feature>
<evidence type="ECO:0000256" key="2">
    <source>
        <dbReference type="SAM" id="MobiDB-lite"/>
    </source>
</evidence>
<accession>A0AAD3DMB2</accession>
<dbReference type="GO" id="GO:0005737">
    <property type="term" value="C:cytoplasm"/>
    <property type="evidence" value="ECO:0007669"/>
    <property type="project" value="TreeGrafter"/>
</dbReference>
<reference evidence="3 4" key="1">
    <citation type="journal article" date="2021" name="Sci. Rep.">
        <title>Genome sequencing of the multicellular alga Astrephomene provides insights into convergent evolution of germ-soma differentiation.</title>
        <authorList>
            <person name="Yamashita S."/>
            <person name="Yamamoto K."/>
            <person name="Matsuzaki R."/>
            <person name="Suzuki S."/>
            <person name="Yamaguchi H."/>
            <person name="Hirooka S."/>
            <person name="Minakuchi Y."/>
            <person name="Miyagishima S."/>
            <person name="Kawachi M."/>
            <person name="Toyoda A."/>
            <person name="Nozaki H."/>
        </authorList>
    </citation>
    <scope>NUCLEOTIDE SEQUENCE [LARGE SCALE GENOMIC DNA]</scope>
    <source>
        <strain evidence="3 4">NIES-4017</strain>
    </source>
</reference>
<dbReference type="Proteomes" id="UP001054857">
    <property type="component" value="Unassembled WGS sequence"/>
</dbReference>
<dbReference type="SUPFAM" id="SSF53254">
    <property type="entry name" value="Phosphoglycerate mutase-like"/>
    <property type="match status" value="1"/>
</dbReference>
<name>A0AAD3DMB2_9CHLO</name>
<dbReference type="Pfam" id="PF00300">
    <property type="entry name" value="His_Phos_1"/>
    <property type="match status" value="1"/>
</dbReference>
<dbReference type="PANTHER" id="PTHR48100">
    <property type="entry name" value="BROAD-SPECIFICITY PHOSPHATASE YOR283W-RELATED"/>
    <property type="match status" value="1"/>
</dbReference>
<protein>
    <recommendedName>
        <fullName evidence="5">Phosphoglycerate mutase-like protein</fullName>
    </recommendedName>
</protein>